<name>A0A1J1LJT1_9CYAN</name>
<dbReference type="STRING" id="671072.PL9214490001"/>
<dbReference type="EMBL" id="CZDF01000154">
    <property type="protein sequence ID" value="CUR32454.1"/>
    <property type="molecule type" value="Genomic_DNA"/>
</dbReference>
<dbReference type="AlphaFoldDB" id="A0A1J1LJT1"/>
<gene>
    <name evidence="1" type="ORF">PL9214490001</name>
</gene>
<dbReference type="PANTHER" id="PTHR47152">
    <property type="entry name" value="SLR2084 PROTEIN-RELATED"/>
    <property type="match status" value="1"/>
</dbReference>
<keyword evidence="2" id="KW-1185">Reference proteome</keyword>
<proteinExistence type="predicted"/>
<protein>
    <submittedName>
        <fullName evidence="1">Uncharacterized protein</fullName>
    </submittedName>
</protein>
<dbReference type="Proteomes" id="UP000184315">
    <property type="component" value="Unassembled WGS sequence"/>
</dbReference>
<organism evidence="1 2">
    <name type="scientific">Planktothrix tepida PCC 9214</name>
    <dbReference type="NCBI Taxonomy" id="671072"/>
    <lineage>
        <taxon>Bacteria</taxon>
        <taxon>Bacillati</taxon>
        <taxon>Cyanobacteriota</taxon>
        <taxon>Cyanophyceae</taxon>
        <taxon>Oscillatoriophycideae</taxon>
        <taxon>Oscillatoriales</taxon>
        <taxon>Microcoleaceae</taxon>
        <taxon>Planktothrix</taxon>
    </lineage>
</organism>
<evidence type="ECO:0000313" key="2">
    <source>
        <dbReference type="Proteomes" id="UP000184315"/>
    </source>
</evidence>
<accession>A0A1J1LJT1</accession>
<evidence type="ECO:0000313" key="1">
    <source>
        <dbReference type="EMBL" id="CUR32454.1"/>
    </source>
</evidence>
<dbReference type="PANTHER" id="PTHR47152:SF1">
    <property type="entry name" value="SLL1186 PROTEIN"/>
    <property type="match status" value="1"/>
</dbReference>
<reference evidence="2" key="1">
    <citation type="submission" date="2015-10" db="EMBL/GenBank/DDBJ databases">
        <authorList>
            <person name="Regsiter A."/>
            <person name="william w."/>
        </authorList>
    </citation>
    <scope>NUCLEOTIDE SEQUENCE [LARGE SCALE GENOMIC DNA]</scope>
</reference>
<sequence>MVTLQLKQLSVPPGQRVLFVDVSWQDFEAILADLGEHRAARVAYCQGILEITR</sequence>
<dbReference type="RefSeq" id="WP_245824242.1">
    <property type="nucleotide sequence ID" value="NZ_LN889801.1"/>
</dbReference>